<proteinExistence type="predicted"/>
<feature type="compositionally biased region" description="Acidic residues" evidence="2">
    <location>
        <begin position="211"/>
        <end position="224"/>
    </location>
</feature>
<dbReference type="PROSITE" id="PS50082">
    <property type="entry name" value="WD_REPEATS_2"/>
    <property type="match status" value="2"/>
</dbReference>
<dbReference type="InterPro" id="IPR015943">
    <property type="entry name" value="WD40/YVTN_repeat-like_dom_sf"/>
</dbReference>
<feature type="region of interest" description="Disordered" evidence="2">
    <location>
        <begin position="627"/>
        <end position="654"/>
    </location>
</feature>
<feature type="compositionally biased region" description="Acidic residues" evidence="2">
    <location>
        <begin position="636"/>
        <end position="651"/>
    </location>
</feature>
<dbReference type="GO" id="GO:0030686">
    <property type="term" value="C:90S preribosome"/>
    <property type="evidence" value="ECO:0007669"/>
    <property type="project" value="InterPro"/>
</dbReference>
<dbReference type="Gene3D" id="2.130.10.10">
    <property type="entry name" value="YVTN repeat-like/Quinoprotein amine dehydrogenase"/>
    <property type="match status" value="3"/>
</dbReference>
<feature type="repeat" description="WD" evidence="1">
    <location>
        <begin position="298"/>
        <end position="331"/>
    </location>
</feature>
<feature type="region of interest" description="Disordered" evidence="2">
    <location>
        <begin position="203"/>
        <end position="224"/>
    </location>
</feature>
<organism evidence="3 4">
    <name type="scientific">Sphagnurus paluster</name>
    <dbReference type="NCBI Taxonomy" id="117069"/>
    <lineage>
        <taxon>Eukaryota</taxon>
        <taxon>Fungi</taxon>
        <taxon>Dikarya</taxon>
        <taxon>Basidiomycota</taxon>
        <taxon>Agaricomycotina</taxon>
        <taxon>Agaricomycetes</taxon>
        <taxon>Agaricomycetidae</taxon>
        <taxon>Agaricales</taxon>
        <taxon>Tricholomatineae</taxon>
        <taxon>Lyophyllaceae</taxon>
        <taxon>Sphagnurus</taxon>
    </lineage>
</organism>
<keyword evidence="4" id="KW-1185">Reference proteome</keyword>
<evidence type="ECO:0000256" key="2">
    <source>
        <dbReference type="SAM" id="MobiDB-lite"/>
    </source>
</evidence>
<dbReference type="InterPro" id="IPR036322">
    <property type="entry name" value="WD40_repeat_dom_sf"/>
</dbReference>
<dbReference type="SMART" id="SM00320">
    <property type="entry name" value="WD40"/>
    <property type="match status" value="8"/>
</dbReference>
<comment type="caution">
    <text evidence="3">The sequence shown here is derived from an EMBL/GenBank/DDBJ whole genome shotgun (WGS) entry which is preliminary data.</text>
</comment>
<dbReference type="Pfam" id="PF00400">
    <property type="entry name" value="WD40"/>
    <property type="match status" value="2"/>
</dbReference>
<dbReference type="AlphaFoldDB" id="A0A9P7FXY5"/>
<dbReference type="GO" id="GO:0032040">
    <property type="term" value="C:small-subunit processome"/>
    <property type="evidence" value="ECO:0007669"/>
    <property type="project" value="TreeGrafter"/>
</dbReference>
<reference evidence="3" key="2">
    <citation type="submission" date="2021-10" db="EMBL/GenBank/DDBJ databases">
        <title>Phylogenomics reveals ancestral predisposition of the termite-cultivated fungus Termitomyces towards a domesticated lifestyle.</title>
        <authorList>
            <person name="Auxier B."/>
            <person name="Grum-Grzhimaylo A."/>
            <person name="Cardenas M.E."/>
            <person name="Lodge J.D."/>
            <person name="Laessoe T."/>
            <person name="Pedersen O."/>
            <person name="Smith M.E."/>
            <person name="Kuyper T.W."/>
            <person name="Franco-Molano E.A."/>
            <person name="Baroni T.J."/>
            <person name="Aanen D.K."/>
        </authorList>
    </citation>
    <scope>NUCLEOTIDE SEQUENCE</scope>
    <source>
        <strain evidence="3">D49</strain>
    </source>
</reference>
<evidence type="ECO:0000313" key="4">
    <source>
        <dbReference type="Proteomes" id="UP000717328"/>
    </source>
</evidence>
<evidence type="ECO:0000313" key="3">
    <source>
        <dbReference type="EMBL" id="KAG5639306.1"/>
    </source>
</evidence>
<dbReference type="Proteomes" id="UP000717328">
    <property type="component" value="Unassembled WGS sequence"/>
</dbReference>
<evidence type="ECO:0008006" key="5">
    <source>
        <dbReference type="Google" id="ProtNLM"/>
    </source>
</evidence>
<dbReference type="PANTHER" id="PTHR44163">
    <property type="entry name" value="U3 SMALL NUCLEOLAR RNA-ASSOCIATED PROTEIN 4 HOMOLOG"/>
    <property type="match status" value="1"/>
</dbReference>
<protein>
    <recommendedName>
        <fullName evidence="5">U3 small nucleolar RNA-associated protein 4</fullName>
    </recommendedName>
</protein>
<feature type="repeat" description="WD" evidence="1">
    <location>
        <begin position="229"/>
        <end position="251"/>
    </location>
</feature>
<sequence length="867" mass="95514">MGESATLAVHRCRFVDYTPSAITALAFPPLPLPSIKGKKSTSAKHPLRFGTLAVGHANGNIDLCEWAGIERENQSSQAWVIQKTLPGPYPSKVDSVAFSIRYPDDLDVEGVPECSDLRLFSSGGGSELLEWDIERSCVRQRTIGSQGGAIWCMAVNPASSLLALGCEDGTVRLISLVNDTLSHYRRFDRVKCRVLSIAWGPPVPQKRAPDVPEDSDSDDEDDTWNDAWLVTGGSDSSIRKWDVSTGRVIDRMGTDKVRGERTLVWTVGVLGDGTIVSGDSLGMVKFWDSRTCTQLQSFQGHGADVLCLAVGPEGNTVFTSGVDQKISLFSLVKTGNPEQASKIASSSSRWVHSCSRRMHSHDVRALATWPPYTTLPPSYRRHFPMDIAPILASGGLDMSVVVTPAALPSTTVVKVVNPLMTSAHCTFEDSYHRKLAYSAGPSGTSAIQVARKARLVSCMRDSGVSLWHIKPRPSQEEEDSLEADPSHLEPHAAGWEKVLEMDLNTNTNLIASGISDDGRWLVVSDLYETKLFSLITDSKDRLNVRRIRDFSSILQAHIPGSTTGSTGGQAFHFTPDSSKLVMSTAVSSHVLVVDLTGEKPRVLRRFDQHRLNNSIVRNRVVKKRKADTDVQMTDAAVDESEESEEEQEDDSTPTVVSILKISISPDGQWLATSDDRARTHIFNLDSIQHHSVLPSFSKPVQALSFDPQRPGVLIMTFPDNTLQIYNVESRQFPSWGKELCANLPKRLTRAHDPVLGIRFDPSVASISVDAKPRYALFWGSTWMCKLSLAAAAPGRMTKKRRRESAKFSGPPPIDDPNQVDFKMITHYRPILYMDFLDAGELVVVERPLVDVLSELPPAYFKHKYGAS</sequence>
<dbReference type="GO" id="GO:0034455">
    <property type="term" value="C:t-UTP complex"/>
    <property type="evidence" value="ECO:0007669"/>
    <property type="project" value="TreeGrafter"/>
</dbReference>
<dbReference type="GO" id="GO:0003723">
    <property type="term" value="F:RNA binding"/>
    <property type="evidence" value="ECO:0007669"/>
    <property type="project" value="TreeGrafter"/>
</dbReference>
<evidence type="ECO:0000256" key="1">
    <source>
        <dbReference type="PROSITE-ProRule" id="PRU00221"/>
    </source>
</evidence>
<dbReference type="EMBL" id="JABCKI010005725">
    <property type="protein sequence ID" value="KAG5639306.1"/>
    <property type="molecule type" value="Genomic_DNA"/>
</dbReference>
<dbReference type="OrthoDB" id="8883818at2759"/>
<name>A0A9P7FXY5_9AGAR</name>
<accession>A0A9P7FXY5</accession>
<dbReference type="GO" id="GO:0000462">
    <property type="term" value="P:maturation of SSU-rRNA from tricistronic rRNA transcript (SSU-rRNA, 5.8S rRNA, LSU-rRNA)"/>
    <property type="evidence" value="ECO:0007669"/>
    <property type="project" value="InterPro"/>
</dbReference>
<dbReference type="PANTHER" id="PTHR44163:SF1">
    <property type="entry name" value="U3 SMALL NUCLEOLAR RNA-ASSOCIATED PROTEIN 4 HOMOLOG"/>
    <property type="match status" value="1"/>
</dbReference>
<keyword evidence="1" id="KW-0853">WD repeat</keyword>
<reference evidence="3" key="1">
    <citation type="submission" date="2021-02" db="EMBL/GenBank/DDBJ databases">
        <authorList>
            <person name="Nieuwenhuis M."/>
            <person name="Van De Peppel L.J.J."/>
        </authorList>
    </citation>
    <scope>NUCLEOTIDE SEQUENCE</scope>
    <source>
        <strain evidence="3">D49</strain>
    </source>
</reference>
<dbReference type="InterPro" id="IPR001680">
    <property type="entry name" value="WD40_rpt"/>
</dbReference>
<dbReference type="SUPFAM" id="SSF50978">
    <property type="entry name" value="WD40 repeat-like"/>
    <property type="match status" value="1"/>
</dbReference>
<dbReference type="InterPro" id="IPR046351">
    <property type="entry name" value="UTP4"/>
</dbReference>
<gene>
    <name evidence="3" type="ORF">H0H81_004508</name>
</gene>